<proteinExistence type="predicted"/>
<accession>A0A9W6FS03</accession>
<gene>
    <name evidence="3" type="ORF">ARHIZOSPH14_24590</name>
</gene>
<dbReference type="SUPFAM" id="SSF51735">
    <property type="entry name" value="NAD(P)-binding Rossmann-fold domains"/>
    <property type="match status" value="1"/>
</dbReference>
<keyword evidence="1" id="KW-0560">Oxidoreductase</keyword>
<sequence length="226" mass="23758">MQHTSPRSAFGRRVVGIIGVGKVGTALARLALAAGYEVLVAGSPRQLALELVVDTVAPGARVTDAAELAHRADLVIVAVPFGKVASVDWGLLDGAVVVDATNYWPPIDGVLADVEADGRSTAEQHADLNPAARVVKSLNHLGYHDMEEDERPAGDPLRRAIAVAGDDAEAKRVVADFVDAIGFDPVDAGPLASGRLLEPGHLVFGRELDRDELRQALASEESARLV</sequence>
<dbReference type="InterPro" id="IPR028939">
    <property type="entry name" value="P5C_Rdtase_cat_N"/>
</dbReference>
<keyword evidence="4" id="KW-1185">Reference proteome</keyword>
<comment type="caution">
    <text evidence="3">The sequence shown here is derived from an EMBL/GenBank/DDBJ whole genome shotgun (WGS) entry which is preliminary data.</text>
</comment>
<dbReference type="Pfam" id="PF03807">
    <property type="entry name" value="F420_oxidored"/>
    <property type="match status" value="1"/>
</dbReference>
<dbReference type="GO" id="GO:0016491">
    <property type="term" value="F:oxidoreductase activity"/>
    <property type="evidence" value="ECO:0007669"/>
    <property type="project" value="UniProtKB-KW"/>
</dbReference>
<dbReference type="PANTHER" id="PTHR14239">
    <property type="entry name" value="DUDULIN-RELATED"/>
    <property type="match status" value="1"/>
</dbReference>
<dbReference type="AlphaFoldDB" id="A0A9W6FS03"/>
<dbReference type="Gene3D" id="3.40.50.720">
    <property type="entry name" value="NAD(P)-binding Rossmann-like Domain"/>
    <property type="match status" value="1"/>
</dbReference>
<protein>
    <submittedName>
        <fullName evidence="3">NADP oxidoreductase</fullName>
    </submittedName>
</protein>
<dbReference type="Proteomes" id="UP001144396">
    <property type="component" value="Unassembled WGS sequence"/>
</dbReference>
<name>A0A9W6FS03_9MICO</name>
<dbReference type="InterPro" id="IPR051267">
    <property type="entry name" value="STEAP_metalloreductase"/>
</dbReference>
<feature type="domain" description="Pyrroline-5-carboxylate reductase catalytic N-terminal" evidence="2">
    <location>
        <begin position="15"/>
        <end position="103"/>
    </location>
</feature>
<evidence type="ECO:0000256" key="1">
    <source>
        <dbReference type="ARBA" id="ARBA00023002"/>
    </source>
</evidence>
<evidence type="ECO:0000259" key="2">
    <source>
        <dbReference type="Pfam" id="PF03807"/>
    </source>
</evidence>
<evidence type="ECO:0000313" key="3">
    <source>
        <dbReference type="EMBL" id="GLI28217.1"/>
    </source>
</evidence>
<dbReference type="InterPro" id="IPR036291">
    <property type="entry name" value="NAD(P)-bd_dom_sf"/>
</dbReference>
<dbReference type="EMBL" id="BSDP01000001">
    <property type="protein sequence ID" value="GLI28217.1"/>
    <property type="molecule type" value="Genomic_DNA"/>
</dbReference>
<reference evidence="3" key="1">
    <citation type="submission" date="2022-12" db="EMBL/GenBank/DDBJ databases">
        <title>Reference genome sequencing for broad-spectrum identification of bacterial and archaeal isolates by mass spectrometry.</title>
        <authorList>
            <person name="Sekiguchi Y."/>
            <person name="Tourlousse D.M."/>
        </authorList>
    </citation>
    <scope>NUCLEOTIDE SEQUENCE</scope>
    <source>
        <strain evidence="3">14</strain>
    </source>
</reference>
<dbReference type="RefSeq" id="WP_281885400.1">
    <property type="nucleotide sequence ID" value="NZ_BSDP01000001.1"/>
</dbReference>
<organism evidence="3 4">
    <name type="scientific">Agromyces rhizosphaerae</name>
    <dbReference type="NCBI Taxonomy" id="88374"/>
    <lineage>
        <taxon>Bacteria</taxon>
        <taxon>Bacillati</taxon>
        <taxon>Actinomycetota</taxon>
        <taxon>Actinomycetes</taxon>
        <taxon>Micrococcales</taxon>
        <taxon>Microbacteriaceae</taxon>
        <taxon>Agromyces</taxon>
    </lineage>
</organism>
<evidence type="ECO:0000313" key="4">
    <source>
        <dbReference type="Proteomes" id="UP001144396"/>
    </source>
</evidence>